<dbReference type="Gene3D" id="3.80.10.10">
    <property type="entry name" value="Ribonuclease Inhibitor"/>
    <property type="match status" value="1"/>
</dbReference>
<evidence type="ECO:0008006" key="4">
    <source>
        <dbReference type="Google" id="ProtNLM"/>
    </source>
</evidence>
<proteinExistence type="predicted"/>
<protein>
    <recommendedName>
        <fullName evidence="4">F-box domain-containing protein</fullName>
    </recommendedName>
</protein>
<organism evidence="2 3">
    <name type="scientific">Mycena chlorophos</name>
    <name type="common">Agaric fungus</name>
    <name type="synonym">Agaricus chlorophos</name>
    <dbReference type="NCBI Taxonomy" id="658473"/>
    <lineage>
        <taxon>Eukaryota</taxon>
        <taxon>Fungi</taxon>
        <taxon>Dikarya</taxon>
        <taxon>Basidiomycota</taxon>
        <taxon>Agaricomycotina</taxon>
        <taxon>Agaricomycetes</taxon>
        <taxon>Agaricomycetidae</taxon>
        <taxon>Agaricales</taxon>
        <taxon>Marasmiineae</taxon>
        <taxon>Mycenaceae</taxon>
        <taxon>Mycena</taxon>
    </lineage>
</organism>
<evidence type="ECO:0000313" key="3">
    <source>
        <dbReference type="Proteomes" id="UP000815677"/>
    </source>
</evidence>
<reference evidence="2" key="1">
    <citation type="submission" date="2014-09" db="EMBL/GenBank/DDBJ databases">
        <title>Genome sequence of the luminous mushroom Mycena chlorophos for searching fungal bioluminescence genes.</title>
        <authorList>
            <person name="Tanaka Y."/>
            <person name="Kasuga D."/>
            <person name="Oba Y."/>
            <person name="Hase S."/>
            <person name="Sato K."/>
            <person name="Oba Y."/>
            <person name="Sakakibara Y."/>
        </authorList>
    </citation>
    <scope>NUCLEOTIDE SEQUENCE</scope>
</reference>
<dbReference type="SUPFAM" id="SSF52047">
    <property type="entry name" value="RNI-like"/>
    <property type="match status" value="1"/>
</dbReference>
<dbReference type="EMBL" id="DF849243">
    <property type="protein sequence ID" value="GAT56101.1"/>
    <property type="molecule type" value="Genomic_DNA"/>
</dbReference>
<keyword evidence="3" id="KW-1185">Reference proteome</keyword>
<gene>
    <name evidence="2" type="ORF">MCHLO_12797</name>
</gene>
<accession>A0ABQ0LYF7</accession>
<dbReference type="Proteomes" id="UP000815677">
    <property type="component" value="Unassembled WGS sequence"/>
</dbReference>
<feature type="compositionally biased region" description="Basic and acidic residues" evidence="1">
    <location>
        <begin position="307"/>
        <end position="319"/>
    </location>
</feature>
<sequence>MSEPRLPPELEHAIFKVAAMNFPGTIPTLMRVSRRVLEWTEPLLYRVLQFQMETIPTEGFLRAIRANSQEFAARSVESIFFEAPQDISRELGTELLRKCTGIVRFGTTYPFTGTAVLEALGNLPNLRHLTLNLGSLLSWDDGSVPDASLDPLPAAFRNITHLSLIDYMIDDADEHNTYALLPRLPKLTHLAMRRGAMSDNAIRTLLPSRPQLRVLLLTDNTNPFPLPDGLPSADPRLVFGFLSTEYRGFWGDWLSGSKGDRDMWALSYETVQGRINSKASHESWSSSDAWISMSTEPISRNQPVSPELDRKLDYSRMDDELLPSLPAGQE</sequence>
<name>A0ABQ0LYF7_MYCCL</name>
<feature type="region of interest" description="Disordered" evidence="1">
    <location>
        <begin position="298"/>
        <end position="330"/>
    </location>
</feature>
<evidence type="ECO:0000256" key="1">
    <source>
        <dbReference type="SAM" id="MobiDB-lite"/>
    </source>
</evidence>
<evidence type="ECO:0000313" key="2">
    <source>
        <dbReference type="EMBL" id="GAT56101.1"/>
    </source>
</evidence>
<dbReference type="InterPro" id="IPR032675">
    <property type="entry name" value="LRR_dom_sf"/>
</dbReference>